<dbReference type="RefSeq" id="WP_248813122.1">
    <property type="nucleotide sequence ID" value="NZ_JALKFT010000066.1"/>
</dbReference>
<accession>A0ABT0K5K4</accession>
<comment type="caution">
    <text evidence="1">The sequence shown here is derived from an EMBL/GenBank/DDBJ whole genome shotgun (WGS) entry which is preliminary data.</text>
</comment>
<reference evidence="1 2" key="1">
    <citation type="submission" date="2022-04" db="EMBL/GenBank/DDBJ databases">
        <title>Genome diversity in the genus Frankia.</title>
        <authorList>
            <person name="Carlos-Shanley C."/>
            <person name="Hahn D."/>
        </authorList>
    </citation>
    <scope>NUCLEOTIDE SEQUENCE [LARGE SCALE GENOMIC DNA]</scope>
    <source>
        <strain evidence="1 2">Ag45/Mut15</strain>
    </source>
</reference>
<sequence>MAIVGADVVGHEVDYWPAEVPFESDVEVRKYVPNEDLYWASQGNIRRVVVKYFHLPPIYYLMHWNRGVELAGLDAKVAAGRACKEDFSGAILAEVVGYICRFCDARLRAALADGGNPILSDDMSVRMSTHEFVEKCPVCHHQIMRNVVEFLPRL</sequence>
<gene>
    <name evidence="1" type="ORF">MXD59_25485</name>
</gene>
<dbReference type="EMBL" id="JALKFT010000066">
    <property type="protein sequence ID" value="MCK9879070.1"/>
    <property type="molecule type" value="Genomic_DNA"/>
</dbReference>
<name>A0ABT0K5K4_9ACTN</name>
<evidence type="ECO:0000313" key="2">
    <source>
        <dbReference type="Proteomes" id="UP001201873"/>
    </source>
</evidence>
<organism evidence="1 2">
    <name type="scientific">Frankia umida</name>
    <dbReference type="NCBI Taxonomy" id="573489"/>
    <lineage>
        <taxon>Bacteria</taxon>
        <taxon>Bacillati</taxon>
        <taxon>Actinomycetota</taxon>
        <taxon>Actinomycetes</taxon>
        <taxon>Frankiales</taxon>
        <taxon>Frankiaceae</taxon>
        <taxon>Frankia</taxon>
    </lineage>
</organism>
<proteinExistence type="predicted"/>
<protein>
    <submittedName>
        <fullName evidence="1">Uncharacterized protein</fullName>
    </submittedName>
</protein>
<evidence type="ECO:0000313" key="1">
    <source>
        <dbReference type="EMBL" id="MCK9879070.1"/>
    </source>
</evidence>
<dbReference type="Proteomes" id="UP001201873">
    <property type="component" value="Unassembled WGS sequence"/>
</dbReference>
<keyword evidence="2" id="KW-1185">Reference proteome</keyword>